<dbReference type="Proteomes" id="UP001464891">
    <property type="component" value="Unassembled WGS sequence"/>
</dbReference>
<proteinExistence type="predicted"/>
<keyword evidence="2 3" id="KW-0012">Acyltransferase</keyword>
<keyword evidence="1" id="KW-0808">Transferase</keyword>
<protein>
    <submittedName>
        <fullName evidence="3">Acyltransferase family protein</fullName>
    </submittedName>
</protein>
<dbReference type="SUPFAM" id="SSF69593">
    <property type="entry name" value="Glycerol-3-phosphate (1)-acyltransferase"/>
    <property type="match status" value="1"/>
</dbReference>
<dbReference type="EMBL" id="JAMPKM010000001">
    <property type="protein sequence ID" value="MEP0815931.1"/>
    <property type="molecule type" value="Genomic_DNA"/>
</dbReference>
<dbReference type="InterPro" id="IPR016676">
    <property type="entry name" value="P_lipid/glycerol_AcTrfase_prd"/>
</dbReference>
<gene>
    <name evidence="3" type="ORF">NC998_02345</name>
</gene>
<dbReference type="PIRSF" id="PIRSF016753">
    <property type="entry name" value="P_lipid/glycerol_ac_tran_prd"/>
    <property type="match status" value="1"/>
</dbReference>
<dbReference type="PANTHER" id="PTHR22753">
    <property type="entry name" value="TRANSMEMBRANE PROTEIN 68"/>
    <property type="match status" value="1"/>
</dbReference>
<evidence type="ECO:0000313" key="4">
    <source>
        <dbReference type="Proteomes" id="UP001464891"/>
    </source>
</evidence>
<dbReference type="PANTHER" id="PTHR22753:SF14">
    <property type="entry name" value="MONOACYLGLYCEROL_DIACYLGLYCEROL O-ACYLTRANSFERASE"/>
    <property type="match status" value="1"/>
</dbReference>
<reference evidence="3 4" key="1">
    <citation type="submission" date="2022-04" db="EMBL/GenBank/DDBJ databases">
        <title>Positive selection, recombination, and allopatry shape intraspecific diversity of widespread and dominant cyanobacteria.</title>
        <authorList>
            <person name="Wei J."/>
            <person name="Shu W."/>
            <person name="Hu C."/>
        </authorList>
    </citation>
    <scope>NUCLEOTIDE SEQUENCE [LARGE SCALE GENOMIC DNA]</scope>
    <source>
        <strain evidence="3 4">GB2-A4</strain>
    </source>
</reference>
<keyword evidence="4" id="KW-1185">Reference proteome</keyword>
<organism evidence="3 4">
    <name type="scientific">Trichocoleus desertorum GB2-A4</name>
    <dbReference type="NCBI Taxonomy" id="2933944"/>
    <lineage>
        <taxon>Bacteria</taxon>
        <taxon>Bacillati</taxon>
        <taxon>Cyanobacteriota</taxon>
        <taxon>Cyanophyceae</taxon>
        <taxon>Leptolyngbyales</taxon>
        <taxon>Trichocoleusaceae</taxon>
        <taxon>Trichocoleus</taxon>
    </lineage>
</organism>
<dbReference type="Pfam" id="PF03982">
    <property type="entry name" value="DAGAT"/>
    <property type="match status" value="1"/>
</dbReference>
<sequence length="266" mass="29920">MQAWMPIWGWLYHHYFRVRTDGWHHLPQQGPMLIVGSHNGGLAAPDMFMFLYDWVQRFGPERLAYGLMHPSVWRAPVPLIAPAAAQIGAVIAHPQMAIAAFRRNAAVLVYPGGPEDVFRPHNQRHKIEFAGRRGFIKLALREGVPIVPVISEGAHDTFFVLGDFYEQARQLHEWGMPWLLGIDPVVFPLYLGLPWGLGIGPLPNIPLPVQIHTRVCTPIVFERSGRAAASDRAYVEVCYQQVCAQMQADLDRLVAEVAAAKRSPQR</sequence>
<name>A0ABV0J4G9_9CYAN</name>
<dbReference type="InterPro" id="IPR007130">
    <property type="entry name" value="DAGAT"/>
</dbReference>
<evidence type="ECO:0000313" key="3">
    <source>
        <dbReference type="EMBL" id="MEP0815931.1"/>
    </source>
</evidence>
<dbReference type="CDD" id="cd07987">
    <property type="entry name" value="LPLAT_MGAT-like"/>
    <property type="match status" value="1"/>
</dbReference>
<comment type="caution">
    <text evidence="3">The sequence shown here is derived from an EMBL/GenBank/DDBJ whole genome shotgun (WGS) entry which is preliminary data.</text>
</comment>
<evidence type="ECO:0000256" key="2">
    <source>
        <dbReference type="ARBA" id="ARBA00023315"/>
    </source>
</evidence>
<dbReference type="GO" id="GO:0016746">
    <property type="term" value="F:acyltransferase activity"/>
    <property type="evidence" value="ECO:0007669"/>
    <property type="project" value="UniProtKB-KW"/>
</dbReference>
<evidence type="ECO:0000256" key="1">
    <source>
        <dbReference type="ARBA" id="ARBA00022679"/>
    </source>
</evidence>
<accession>A0ABV0J4G9</accession>